<gene>
    <name evidence="17" type="primary">MMP7</name>
</gene>
<evidence type="ECO:0000256" key="5">
    <source>
        <dbReference type="ARBA" id="ARBA00022670"/>
    </source>
</evidence>
<evidence type="ECO:0000256" key="1">
    <source>
        <dbReference type="ARBA" id="ARBA00004498"/>
    </source>
</evidence>
<dbReference type="GO" id="GO:0031012">
    <property type="term" value="C:extracellular matrix"/>
    <property type="evidence" value="ECO:0007669"/>
    <property type="project" value="InterPro"/>
</dbReference>
<dbReference type="PRINTS" id="PR00138">
    <property type="entry name" value="MATRIXIN"/>
</dbReference>
<reference evidence="18" key="1">
    <citation type="submission" date="2018-12" db="EMBL/GenBank/DDBJ databases">
        <authorList>
            <person name="Yazar S."/>
        </authorList>
    </citation>
    <scope>NUCLEOTIDE SEQUENCE [LARGE SCALE GENOMIC DNA]</scope>
</reference>
<comment type="cofactor">
    <cofactor evidence="14">
        <name>Zn(2+)</name>
        <dbReference type="ChEBI" id="CHEBI:29105"/>
    </cofactor>
    <text evidence="14">Binds 2 Zn(2+) ions per subunit.</text>
</comment>
<dbReference type="CTD" id="4316"/>
<dbReference type="InterPro" id="IPR033739">
    <property type="entry name" value="M10A_MMP"/>
</dbReference>
<feature type="binding site" evidence="14">
    <location>
        <position position="243"/>
    </location>
    <ligand>
        <name>Zn(2+)</name>
        <dbReference type="ChEBI" id="CHEBI:29105"/>
        <label>2</label>
        <note>catalytic</note>
    </ligand>
</feature>
<dbReference type="InterPro" id="IPR001818">
    <property type="entry name" value="Pept_M10_metallopeptidase"/>
</dbReference>
<feature type="binding site" evidence="14">
    <location>
        <position position="220"/>
    </location>
    <ligand>
        <name>Zn(2+)</name>
        <dbReference type="ChEBI" id="CHEBI:29105"/>
        <label>1</label>
    </ligand>
</feature>
<feature type="binding site" evidence="14">
    <location>
        <position position="182"/>
    </location>
    <ligand>
        <name>Ca(2+)</name>
        <dbReference type="ChEBI" id="CHEBI:29108"/>
        <label>2</label>
    </ligand>
</feature>
<reference evidence="17" key="2">
    <citation type="submission" date="2025-08" db="UniProtKB">
        <authorList>
            <consortium name="Ensembl"/>
        </authorList>
    </citation>
    <scope>IDENTIFICATION</scope>
</reference>
<evidence type="ECO:0000256" key="11">
    <source>
        <dbReference type="ARBA" id="ARBA00023049"/>
    </source>
</evidence>
<dbReference type="OMA" id="GINFLYV"/>
<dbReference type="InterPro" id="IPR021190">
    <property type="entry name" value="Pept_M10A"/>
</dbReference>
<accession>A0A4X2L865</accession>
<dbReference type="RefSeq" id="XP_027705360.1">
    <property type="nucleotide sequence ID" value="XM_027849559.1"/>
</dbReference>
<feature type="domain" description="Peptidase metallopeptidase" evidence="16">
    <location>
        <begin position="129"/>
        <end position="289"/>
    </location>
</feature>
<comment type="subcellular location">
    <subcellularLocation>
        <location evidence="1">Secreted</location>
        <location evidence="1">Extracellular space</location>
        <location evidence="1">Extracellular matrix</location>
    </subcellularLocation>
</comment>
<dbReference type="STRING" id="29139.ENSVURP00010017237"/>
<keyword evidence="11" id="KW-0482">Metalloprotease</keyword>
<keyword evidence="10 14" id="KW-0106">Calcium</keyword>
<dbReference type="GO" id="GO:0006508">
    <property type="term" value="P:proteolysis"/>
    <property type="evidence" value="ECO:0007669"/>
    <property type="project" value="UniProtKB-KW"/>
</dbReference>
<keyword evidence="7" id="KW-0732">Signal</keyword>
<evidence type="ECO:0000256" key="10">
    <source>
        <dbReference type="ARBA" id="ARBA00022837"/>
    </source>
</evidence>
<dbReference type="SMART" id="SM00235">
    <property type="entry name" value="ZnMc"/>
    <property type="match status" value="1"/>
</dbReference>
<evidence type="ECO:0000259" key="16">
    <source>
        <dbReference type="SMART" id="SM00235"/>
    </source>
</evidence>
<comment type="cofactor">
    <cofactor evidence="14">
        <name>Ca(2+)</name>
        <dbReference type="ChEBI" id="CHEBI:29108"/>
    </cofactor>
    <text evidence="14">Can bind about 5 Ca(2+) ions per subunit.</text>
</comment>
<dbReference type="SUPFAM" id="SSF47090">
    <property type="entry name" value="PGBD-like"/>
    <property type="match status" value="1"/>
</dbReference>
<dbReference type="FunFam" id="3.40.390.10:FF:000007">
    <property type="entry name" value="Collagenase 3"/>
    <property type="match status" value="1"/>
</dbReference>
<organism evidence="17 18">
    <name type="scientific">Vombatus ursinus</name>
    <name type="common">Common wombat</name>
    <dbReference type="NCBI Taxonomy" id="29139"/>
    <lineage>
        <taxon>Eukaryota</taxon>
        <taxon>Metazoa</taxon>
        <taxon>Chordata</taxon>
        <taxon>Craniata</taxon>
        <taxon>Vertebrata</taxon>
        <taxon>Euteleostomi</taxon>
        <taxon>Mammalia</taxon>
        <taxon>Metatheria</taxon>
        <taxon>Diprotodontia</taxon>
        <taxon>Vombatidae</taxon>
        <taxon>Vombatus</taxon>
    </lineage>
</organism>
<dbReference type="InterPro" id="IPR002477">
    <property type="entry name" value="Peptidoglycan-bd-like"/>
</dbReference>
<dbReference type="PROSITE" id="PS00546">
    <property type="entry name" value="CYSTEINE_SWITCH"/>
    <property type="match status" value="1"/>
</dbReference>
<feature type="binding site" evidence="14">
    <location>
        <position position="216"/>
    </location>
    <ligand>
        <name>Ca(2+)</name>
        <dbReference type="ChEBI" id="CHEBI:29108"/>
        <label>2</label>
    </ligand>
</feature>
<feature type="binding site" evidence="14">
    <location>
        <position position="200"/>
    </location>
    <ligand>
        <name>Ca(2+)</name>
        <dbReference type="ChEBI" id="CHEBI:29108"/>
        <label>3</label>
    </ligand>
</feature>
<comment type="similarity">
    <text evidence="2">Belongs to the peptidase M10A family.</text>
</comment>
<dbReference type="Pfam" id="PF01471">
    <property type="entry name" value="PG_binding_1"/>
    <property type="match status" value="1"/>
</dbReference>
<feature type="binding site" evidence="14">
    <location>
        <position position="261"/>
    </location>
    <ligand>
        <name>Zn(2+)</name>
        <dbReference type="ChEBI" id="CHEBI:29105"/>
        <label>2</label>
        <note>catalytic</note>
    </ligand>
</feature>
<feature type="binding site" evidence="14">
    <location>
        <position position="148"/>
    </location>
    <ligand>
        <name>Ca(2+)</name>
        <dbReference type="ChEBI" id="CHEBI:29108"/>
        <label>1</label>
    </ligand>
</feature>
<evidence type="ECO:0000256" key="13">
    <source>
        <dbReference type="PIRSR" id="PIRSR621190-1"/>
    </source>
</evidence>
<dbReference type="Proteomes" id="UP000314987">
    <property type="component" value="Unassembled WGS sequence"/>
</dbReference>
<dbReference type="GeneTree" id="ENSGT00940000156340"/>
<evidence type="ECO:0000256" key="9">
    <source>
        <dbReference type="ARBA" id="ARBA00022833"/>
    </source>
</evidence>
<evidence type="ECO:0000256" key="2">
    <source>
        <dbReference type="ARBA" id="ARBA00010370"/>
    </source>
</evidence>
<dbReference type="GeneID" id="114033917"/>
<feature type="binding site" evidence="14">
    <location>
        <position position="199"/>
    </location>
    <ligand>
        <name>Ca(2+)</name>
        <dbReference type="ChEBI" id="CHEBI:29108"/>
        <label>3</label>
    </ligand>
</feature>
<feature type="binding site" evidence="14">
    <location>
        <position position="225"/>
    </location>
    <ligand>
        <name>Ca(2+)</name>
        <dbReference type="ChEBI" id="CHEBI:29108"/>
        <label>3</label>
    </ligand>
</feature>
<dbReference type="GO" id="GO:0030198">
    <property type="term" value="P:extracellular matrix organization"/>
    <property type="evidence" value="ECO:0007669"/>
    <property type="project" value="TreeGrafter"/>
</dbReference>
<dbReference type="GO" id="GO:0005615">
    <property type="term" value="C:extracellular space"/>
    <property type="evidence" value="ECO:0007669"/>
    <property type="project" value="TreeGrafter"/>
</dbReference>
<feature type="binding site" evidence="14">
    <location>
        <position position="222"/>
    </location>
    <ligand>
        <name>Ca(2+)</name>
        <dbReference type="ChEBI" id="CHEBI:29108"/>
        <label>3</label>
    </ligand>
</feature>
<evidence type="ECO:0000256" key="4">
    <source>
        <dbReference type="ARBA" id="ARBA00022530"/>
    </source>
</evidence>
<dbReference type="InterPro" id="IPR006026">
    <property type="entry name" value="Peptidase_Metallo"/>
</dbReference>
<dbReference type="InterPro" id="IPR021158">
    <property type="entry name" value="Pept_M10A_Zn_BS"/>
</dbReference>
<reference evidence="17" key="3">
    <citation type="submission" date="2025-09" db="UniProtKB">
        <authorList>
            <consortium name="Ensembl"/>
        </authorList>
    </citation>
    <scope>IDENTIFICATION</scope>
</reference>
<feature type="binding site" evidence="14">
    <location>
        <position position="247"/>
    </location>
    <ligand>
        <name>Zn(2+)</name>
        <dbReference type="ChEBI" id="CHEBI:29105"/>
        <label>2</label>
        <note>catalytic</note>
    </ligand>
</feature>
<feature type="short sequence motif" description="Cysteine switch" evidence="15">
    <location>
        <begin position="114"/>
        <end position="121"/>
    </location>
</feature>
<evidence type="ECO:0000256" key="3">
    <source>
        <dbReference type="ARBA" id="ARBA00022525"/>
    </source>
</evidence>
<evidence type="ECO:0000256" key="15">
    <source>
        <dbReference type="PIRSR" id="PIRSR621190-5"/>
    </source>
</evidence>
<proteinExistence type="inferred from homology"/>
<feature type="binding site" evidence="14">
    <location>
        <position position="207"/>
    </location>
    <ligand>
        <name>Zn(2+)</name>
        <dbReference type="ChEBI" id="CHEBI:29105"/>
        <label>1</label>
    </ligand>
</feature>
<protein>
    <recommendedName>
        <fullName evidence="16">Peptidase metallopeptidase domain-containing protein</fullName>
    </recommendedName>
</protein>
<keyword evidence="9 14" id="KW-0862">Zinc</keyword>
<evidence type="ECO:0000256" key="8">
    <source>
        <dbReference type="ARBA" id="ARBA00022801"/>
    </source>
</evidence>
<feature type="binding site" evidence="14">
    <location>
        <position position="253"/>
    </location>
    <ligand>
        <name>Zn(2+)</name>
        <dbReference type="ChEBI" id="CHEBI:29105"/>
        <label>2</label>
        <note>catalytic</note>
    </ligand>
</feature>
<keyword evidence="5" id="KW-0645">Protease</keyword>
<feature type="active site" evidence="13">
    <location>
        <position position="244"/>
    </location>
</feature>
<keyword evidence="4" id="KW-0272">Extracellular matrix</keyword>
<dbReference type="GO" id="GO:0004222">
    <property type="term" value="F:metalloendopeptidase activity"/>
    <property type="evidence" value="ECO:0007669"/>
    <property type="project" value="InterPro"/>
</dbReference>
<evidence type="ECO:0000313" key="18">
    <source>
        <dbReference type="Proteomes" id="UP000314987"/>
    </source>
</evidence>
<dbReference type="GO" id="GO:0030574">
    <property type="term" value="P:collagen catabolic process"/>
    <property type="evidence" value="ECO:0007669"/>
    <property type="project" value="TreeGrafter"/>
</dbReference>
<dbReference type="Pfam" id="PF00413">
    <property type="entry name" value="Peptidase_M10"/>
    <property type="match status" value="1"/>
</dbReference>
<dbReference type="OrthoDB" id="406838at2759"/>
<evidence type="ECO:0000256" key="12">
    <source>
        <dbReference type="ARBA" id="ARBA00023145"/>
    </source>
</evidence>
<name>A0A4X2L865_VOMUR</name>
<evidence type="ECO:0000256" key="7">
    <source>
        <dbReference type="ARBA" id="ARBA00022729"/>
    </source>
</evidence>
<keyword evidence="8" id="KW-0378">Hydrolase</keyword>
<dbReference type="PANTHER" id="PTHR10201:SF143">
    <property type="entry name" value="MATRILYSIN"/>
    <property type="match status" value="1"/>
</dbReference>
<feature type="binding site" evidence="14">
    <location>
        <position position="225"/>
    </location>
    <ligand>
        <name>Ca(2+)</name>
        <dbReference type="ChEBI" id="CHEBI:29108"/>
        <label>1</label>
    </ligand>
</feature>
<sequence length="291" mass="32607">MRNYINIPGWISNYCTNHRAANGSFLTAIMHYYSALCTLSLLTCCLAFPLPREAGKMNDQQWGKAQEYLKNFYSYDPEARTNNLEDKIKEMQKFFGLPQTGILNTNTMEIIQKPRCGVPDVGEFSFFPERPKWLSKVVTYRVVSYTKDIPRSTVDHLVEKALDMWSEASTLTFKKVRNGNADIIIGFARGAHGDYNPFDGPGGILAHAFAPGTGLGGDAHFDNDEQWSDGSKIGINFLFTATHELGHSLGLGHSSNPEAVMYPTYSYKNSEDFSLSQDDIRGIQKLYGKRG</sequence>
<dbReference type="Ensembl" id="ENSVURT00010019580.1">
    <property type="protein sequence ID" value="ENSVURP00010017237.1"/>
    <property type="gene ID" value="ENSVURG00010013167.1"/>
</dbReference>
<dbReference type="InterPro" id="IPR024079">
    <property type="entry name" value="MetalloPept_cat_dom_sf"/>
</dbReference>
<keyword evidence="18" id="KW-1185">Reference proteome</keyword>
<dbReference type="PANTHER" id="PTHR10201">
    <property type="entry name" value="MATRIX METALLOPROTEINASE"/>
    <property type="match status" value="1"/>
</dbReference>
<evidence type="ECO:0000256" key="6">
    <source>
        <dbReference type="ARBA" id="ARBA00022723"/>
    </source>
</evidence>
<feature type="binding site" evidence="14">
    <location>
        <position position="218"/>
    </location>
    <ligand>
        <name>Ca(2+)</name>
        <dbReference type="ChEBI" id="CHEBI:29108"/>
        <label>2</label>
    </ligand>
</feature>
<evidence type="ECO:0000256" key="14">
    <source>
        <dbReference type="PIRSR" id="PIRSR621190-2"/>
    </source>
</evidence>
<feature type="binding site" description="in inhibited form" evidence="14">
    <location>
        <position position="116"/>
    </location>
    <ligand>
        <name>Zn(2+)</name>
        <dbReference type="ChEBI" id="CHEBI:29105"/>
        <label>2</label>
        <note>catalytic</note>
    </ligand>
</feature>
<keyword evidence="6 14" id="KW-0479">Metal-binding</keyword>
<dbReference type="GO" id="GO:0008270">
    <property type="term" value="F:zinc ion binding"/>
    <property type="evidence" value="ECO:0007669"/>
    <property type="project" value="InterPro"/>
</dbReference>
<dbReference type="CDD" id="cd04278">
    <property type="entry name" value="ZnMc_MMP"/>
    <property type="match status" value="1"/>
</dbReference>
<evidence type="ECO:0000313" key="17">
    <source>
        <dbReference type="Ensembl" id="ENSVURP00010017237.1"/>
    </source>
</evidence>
<keyword evidence="12" id="KW-0865">Zymogen</keyword>
<dbReference type="AlphaFoldDB" id="A0A4X2L865"/>
<dbReference type="SUPFAM" id="SSF55486">
    <property type="entry name" value="Metalloproteases ('zincins'), catalytic domain"/>
    <property type="match status" value="1"/>
</dbReference>
<feature type="binding site" evidence="14">
    <location>
        <position position="194"/>
    </location>
    <ligand>
        <name>Zn(2+)</name>
        <dbReference type="ChEBI" id="CHEBI:29105"/>
        <label>1</label>
    </ligand>
</feature>
<dbReference type="Gene3D" id="3.40.390.10">
    <property type="entry name" value="Collagenase (Catalytic Domain)"/>
    <property type="match status" value="1"/>
</dbReference>
<keyword evidence="3" id="KW-0964">Secreted</keyword>
<dbReference type="InterPro" id="IPR036365">
    <property type="entry name" value="PGBD-like_sf"/>
</dbReference>
<feature type="binding site" evidence="14">
    <location>
        <position position="192"/>
    </location>
    <ligand>
        <name>Zn(2+)</name>
        <dbReference type="ChEBI" id="CHEBI:29105"/>
        <label>1</label>
    </ligand>
</feature>